<feature type="region of interest" description="Disordered" evidence="1">
    <location>
        <begin position="19"/>
        <end position="38"/>
    </location>
</feature>
<reference evidence="4" key="1">
    <citation type="submission" date="2022-11" db="EMBL/GenBank/DDBJ databases">
        <title>Centuries of genome instability and evolution in soft-shell clam transmissible cancer (bioRxiv).</title>
        <authorList>
            <person name="Hart S.F.M."/>
            <person name="Yonemitsu M.A."/>
            <person name="Giersch R.M."/>
            <person name="Beal B.F."/>
            <person name="Arriagada G."/>
            <person name="Davis B.W."/>
            <person name="Ostrander E.A."/>
            <person name="Goff S.P."/>
            <person name="Metzger M.J."/>
        </authorList>
    </citation>
    <scope>NUCLEOTIDE SEQUENCE</scope>
    <source>
        <strain evidence="4">MELC-2E11</strain>
        <tissue evidence="4">Siphon/mantle</tissue>
    </source>
</reference>
<name>A0ABY7GC16_MYAAR</name>
<keyword evidence="5" id="KW-1185">Reference proteome</keyword>
<dbReference type="Proteomes" id="UP001164746">
    <property type="component" value="Chromosome 17"/>
</dbReference>
<keyword evidence="2" id="KW-0812">Transmembrane</keyword>
<dbReference type="Gene3D" id="3.90.1720.10">
    <property type="entry name" value="endopeptidase domain like (from Nostoc punctiforme)"/>
    <property type="match status" value="1"/>
</dbReference>
<feature type="transmembrane region" description="Helical" evidence="2">
    <location>
        <begin position="354"/>
        <end position="374"/>
    </location>
</feature>
<organism evidence="4 5">
    <name type="scientific">Mya arenaria</name>
    <name type="common">Soft-shell clam</name>
    <dbReference type="NCBI Taxonomy" id="6604"/>
    <lineage>
        <taxon>Eukaryota</taxon>
        <taxon>Metazoa</taxon>
        <taxon>Spiralia</taxon>
        <taxon>Lophotrochozoa</taxon>
        <taxon>Mollusca</taxon>
        <taxon>Bivalvia</taxon>
        <taxon>Autobranchia</taxon>
        <taxon>Heteroconchia</taxon>
        <taxon>Euheterodonta</taxon>
        <taxon>Imparidentia</taxon>
        <taxon>Neoheterodontei</taxon>
        <taxon>Myida</taxon>
        <taxon>Myoidea</taxon>
        <taxon>Myidae</taxon>
        <taxon>Mya</taxon>
    </lineage>
</organism>
<evidence type="ECO:0000313" key="4">
    <source>
        <dbReference type="EMBL" id="WAR30897.1"/>
    </source>
</evidence>
<gene>
    <name evidence="4" type="ORF">MAR_033439</name>
</gene>
<dbReference type="InterPro" id="IPR007053">
    <property type="entry name" value="LRAT_dom"/>
</dbReference>
<evidence type="ECO:0000313" key="5">
    <source>
        <dbReference type="Proteomes" id="UP001164746"/>
    </source>
</evidence>
<keyword evidence="2" id="KW-1133">Transmembrane helix</keyword>
<proteinExistence type="predicted"/>
<dbReference type="EMBL" id="CP111028">
    <property type="protein sequence ID" value="WAR30897.1"/>
    <property type="molecule type" value="Genomic_DNA"/>
</dbReference>
<keyword evidence="2" id="KW-0472">Membrane</keyword>
<accession>A0ABY7GC16</accession>
<evidence type="ECO:0000259" key="3">
    <source>
        <dbReference type="Pfam" id="PF04970"/>
    </source>
</evidence>
<dbReference type="Pfam" id="PF04970">
    <property type="entry name" value="LRAT"/>
    <property type="match status" value="1"/>
</dbReference>
<evidence type="ECO:0000256" key="1">
    <source>
        <dbReference type="SAM" id="MobiDB-lite"/>
    </source>
</evidence>
<sequence length="397" mass="45927">MESTGTRPIANMDLNQCEQGQTHKQKTQNFTKQNRSNNAHNVFNMNRVYRVISVKDLSGFSLARRRYAALVRYHVDKVNEGAERKDHSDWLADVRYSSLTVEDHSLFNQGTFWVSGRHDKTNKPYKKIHTTLIYNGFLFLKAGRLTERPGGLAITHSKARSGAKEVCDNTNVVRLRHQLDQVIREANKLIVDVKPKDATQLKRGHHISVPGRKPLFRYRHHAIIVEVKENTNSRKATVVVIHTPNPKHKKGRRIVREEKEYDVNEILIREYTFSKYTLEEVAQNAEQHCNSNCDRRYNLCNMNCEHFCTECAIGIHMSHQVLNAPMVVAKCPKHFLHQKIVRVYAFYVKENGCWNVYIGFALIILVLTVFPFLFMKLTGISRSLYGTHDKTPEQRTG</sequence>
<evidence type="ECO:0000256" key="2">
    <source>
        <dbReference type="SAM" id="Phobius"/>
    </source>
</evidence>
<protein>
    <recommendedName>
        <fullName evidence="3">LRAT domain-containing protein</fullName>
    </recommendedName>
</protein>
<feature type="domain" description="LRAT" evidence="3">
    <location>
        <begin position="200"/>
        <end position="315"/>
    </location>
</feature>